<reference evidence="1 2" key="1">
    <citation type="submission" date="2018-09" db="EMBL/GenBank/DDBJ databases">
        <authorList>
            <person name="Li J."/>
        </authorList>
    </citation>
    <scope>NUCLEOTIDE SEQUENCE [LARGE SCALE GENOMIC DNA]</scope>
    <source>
        <strain evidence="1 2">2129</strain>
    </source>
</reference>
<sequence>MGQKGSVVVVEMRVLPVVWVRAWTELEWPVSWETAFAVRDRLGWETKPHDGEMFWTELSVGDEGGVISNFHGRVDDVTIPLTTRVVRGQEDEHTAPRAWAAYRAYVEALTGLYGPGRQTADRGIAKTEWVLSNRVTLNVGALPGVLTAEVESPELTALGEYEEYYIEKYGEDAWFNG</sequence>
<keyword evidence="2" id="KW-1185">Reference proteome</keyword>
<gene>
    <name evidence="1" type="ORF">D5R93_01125</name>
</gene>
<dbReference type="InterPro" id="IPR046268">
    <property type="entry name" value="DUF6301"/>
</dbReference>
<organism evidence="1 2">
    <name type="scientific">Actinomyces lilanjuaniae</name>
    <dbReference type="NCBI Taxonomy" id="2321394"/>
    <lineage>
        <taxon>Bacteria</taxon>
        <taxon>Bacillati</taxon>
        <taxon>Actinomycetota</taxon>
        <taxon>Actinomycetes</taxon>
        <taxon>Actinomycetales</taxon>
        <taxon>Actinomycetaceae</taxon>
        <taxon>Actinomyces</taxon>
    </lineage>
</organism>
<evidence type="ECO:0000313" key="1">
    <source>
        <dbReference type="EMBL" id="AYD89003.1"/>
    </source>
</evidence>
<proteinExistence type="predicted"/>
<name>A0ABM6Z1N2_9ACTO</name>
<evidence type="ECO:0000313" key="2">
    <source>
        <dbReference type="Proteomes" id="UP000273001"/>
    </source>
</evidence>
<dbReference type="EMBL" id="CP032514">
    <property type="protein sequence ID" value="AYD89003.1"/>
    <property type="molecule type" value="Genomic_DNA"/>
</dbReference>
<accession>A0ABM6Z1N2</accession>
<dbReference type="Pfam" id="PF19818">
    <property type="entry name" value="DUF6301"/>
    <property type="match status" value="1"/>
</dbReference>
<dbReference type="Proteomes" id="UP000273001">
    <property type="component" value="Chromosome"/>
</dbReference>
<protein>
    <submittedName>
        <fullName evidence="1">Uncharacterized protein</fullName>
    </submittedName>
</protein>